<reference evidence="1 2" key="1">
    <citation type="submission" date="2021-03" db="EMBL/GenBank/DDBJ databases">
        <title>novel species isolated from a fishpond in China.</title>
        <authorList>
            <person name="Lu H."/>
            <person name="Cai Z."/>
        </authorList>
    </citation>
    <scope>NUCLEOTIDE SEQUENCE [LARGE SCALE GENOMIC DNA]</scope>
    <source>
        <strain evidence="1 2">Y57</strain>
    </source>
</reference>
<proteinExistence type="predicted"/>
<comment type="caution">
    <text evidence="1">The sequence shown here is derived from an EMBL/GenBank/DDBJ whole genome shotgun (WGS) entry which is preliminary data.</text>
</comment>
<dbReference type="Proteomes" id="UP000663992">
    <property type="component" value="Unassembled WGS sequence"/>
</dbReference>
<keyword evidence="2" id="KW-1185">Reference proteome</keyword>
<sequence length="68" mass="7062">MKSAAWPPPPGLHPGYHPARAASAFGVALSNEARASCRYEASSAGSGQQRAHLGCRQALQLAEESMIG</sequence>
<accession>A0ABS3D463</accession>
<gene>
    <name evidence="1" type="ORF">J0A65_26370</name>
</gene>
<feature type="non-terminal residue" evidence="1">
    <location>
        <position position="68"/>
    </location>
</feature>
<organism evidence="1 2">
    <name type="scientific">Bowmanella yangjiangensis</name>
    <dbReference type="NCBI Taxonomy" id="2811230"/>
    <lineage>
        <taxon>Bacteria</taxon>
        <taxon>Pseudomonadati</taxon>
        <taxon>Pseudomonadota</taxon>
        <taxon>Gammaproteobacteria</taxon>
        <taxon>Alteromonadales</taxon>
        <taxon>Alteromonadaceae</taxon>
        <taxon>Bowmanella</taxon>
    </lineage>
</organism>
<dbReference type="RefSeq" id="WP_206597141.1">
    <property type="nucleotide sequence ID" value="NZ_JAFKCS010000713.1"/>
</dbReference>
<protein>
    <submittedName>
        <fullName evidence="1">Uncharacterized protein</fullName>
    </submittedName>
</protein>
<dbReference type="EMBL" id="JAFKCS010000713">
    <property type="protein sequence ID" value="MBN7823420.1"/>
    <property type="molecule type" value="Genomic_DNA"/>
</dbReference>
<evidence type="ECO:0000313" key="1">
    <source>
        <dbReference type="EMBL" id="MBN7823420.1"/>
    </source>
</evidence>
<name>A0ABS3D463_9ALTE</name>
<evidence type="ECO:0000313" key="2">
    <source>
        <dbReference type="Proteomes" id="UP000663992"/>
    </source>
</evidence>